<feature type="binding site" description="axial binding residue" evidence="7">
    <location>
        <position position="459"/>
    </location>
    <ligand>
        <name>heme</name>
        <dbReference type="ChEBI" id="CHEBI:30413"/>
    </ligand>
    <ligandPart>
        <name>Fe</name>
        <dbReference type="ChEBI" id="CHEBI:18248"/>
    </ligandPart>
</feature>
<evidence type="ECO:0000256" key="2">
    <source>
        <dbReference type="ARBA" id="ARBA00010617"/>
    </source>
</evidence>
<gene>
    <name evidence="10" type="ORF">LY89DRAFT_755008</name>
</gene>
<reference evidence="10 11" key="1">
    <citation type="submission" date="2015-10" db="EMBL/GenBank/DDBJ databases">
        <title>Full genome of DAOMC 229536 Phialocephala scopiformis, a fungal endophyte of spruce producing the potent anti-insectan compound rugulosin.</title>
        <authorList>
            <consortium name="DOE Joint Genome Institute"/>
            <person name="Walker A.K."/>
            <person name="Frasz S.L."/>
            <person name="Seifert K.A."/>
            <person name="Miller J.D."/>
            <person name="Mondo S.J."/>
            <person name="Labutti K."/>
            <person name="Lipzen A."/>
            <person name="Dockter R."/>
            <person name="Kennedy M."/>
            <person name="Grigoriev I.V."/>
            <person name="Spatafora J.W."/>
        </authorList>
    </citation>
    <scope>NUCLEOTIDE SEQUENCE [LARGE SCALE GENOMIC DNA]</scope>
    <source>
        <strain evidence="10 11">CBS 120377</strain>
    </source>
</reference>
<keyword evidence="9" id="KW-1133">Transmembrane helix</keyword>
<dbReference type="GO" id="GO:0016705">
    <property type="term" value="F:oxidoreductase activity, acting on paired donors, with incorporation or reduction of molecular oxygen"/>
    <property type="evidence" value="ECO:0007669"/>
    <property type="project" value="InterPro"/>
</dbReference>
<dbReference type="PANTHER" id="PTHR24305:SF157">
    <property type="entry name" value="N-ACETYLTRYPTOPHAN 6-HYDROXYLASE IVOC-RELATED"/>
    <property type="match status" value="1"/>
</dbReference>
<proteinExistence type="inferred from homology"/>
<keyword evidence="9" id="KW-0472">Membrane</keyword>
<dbReference type="GO" id="GO:0004497">
    <property type="term" value="F:monooxygenase activity"/>
    <property type="evidence" value="ECO:0007669"/>
    <property type="project" value="UniProtKB-KW"/>
</dbReference>
<sequence length="529" mass="59989">MLELLSSLSAIPILPLILISTVFYLVGISVYRLYLHPLSKFPGPKLAALTLWYEIYYDVYLDGQYQFHIKELHKTYGPIIRINPFELHINDPSFYEEVYASAPRKRDRSEWVMRATGFSDAFFATVPHELHKVRRAAVAPFFSKANVRKLQPVLDKVIDGMFGQLRLFLGSRQVVRLDHMTSAYANVVDIVMEYSFARSENRITKPDFDPGYHEAIAAGSYANFPIKHFYWFFKPLLSLPEFILDNILTNKRQIVKGQAIAAMTDANTMSTKSSTAHPTIFHDILSSKLPASEKSVTRLTHEAHTIIAGGTFSTAWPMTLAIYHMLKQPLLLRRLKDELAAAIPDASTTHHADLHTFEALPFLTAVVKESLRLGYGTTHRLARIATEEDITYTDASSPELSKKYTIPRGTPMGMSTLLLHHIESSFPNSYAFNPERWLGADAARSEKYLVSFSRGTRMCPGINLAYAEMYLIVGRLFRSFGSEQVYDASDVGRLRLFQTTDYDVETAHDRMFAMQHLDSKGIRAEVLPN</sequence>
<dbReference type="Proteomes" id="UP000070700">
    <property type="component" value="Unassembled WGS sequence"/>
</dbReference>
<comment type="cofactor">
    <cofactor evidence="1 7">
        <name>heme</name>
        <dbReference type="ChEBI" id="CHEBI:30413"/>
    </cofactor>
</comment>
<dbReference type="RefSeq" id="XP_018077579.1">
    <property type="nucleotide sequence ID" value="XM_018221339.1"/>
</dbReference>
<dbReference type="KEGG" id="psco:LY89DRAFT_755008"/>
<comment type="similarity">
    <text evidence="2 8">Belongs to the cytochrome P450 family.</text>
</comment>
<evidence type="ECO:0000256" key="1">
    <source>
        <dbReference type="ARBA" id="ARBA00001971"/>
    </source>
</evidence>
<dbReference type="InterPro" id="IPR002403">
    <property type="entry name" value="Cyt_P450_E_grp-IV"/>
</dbReference>
<keyword evidence="7 8" id="KW-0349">Heme</keyword>
<evidence type="ECO:0000256" key="8">
    <source>
        <dbReference type="RuleBase" id="RU000461"/>
    </source>
</evidence>
<dbReference type="CDD" id="cd11062">
    <property type="entry name" value="CYP58-like"/>
    <property type="match status" value="1"/>
</dbReference>
<evidence type="ECO:0000313" key="10">
    <source>
        <dbReference type="EMBL" id="KUJ23224.1"/>
    </source>
</evidence>
<keyword evidence="4 8" id="KW-0560">Oxidoreductase</keyword>
<dbReference type="InParanoid" id="A0A194XT49"/>
<dbReference type="Gene3D" id="1.10.630.10">
    <property type="entry name" value="Cytochrome P450"/>
    <property type="match status" value="1"/>
</dbReference>
<name>A0A194XT49_MOLSC</name>
<evidence type="ECO:0000256" key="4">
    <source>
        <dbReference type="ARBA" id="ARBA00023002"/>
    </source>
</evidence>
<dbReference type="InterPro" id="IPR001128">
    <property type="entry name" value="Cyt_P450"/>
</dbReference>
<evidence type="ECO:0000313" key="11">
    <source>
        <dbReference type="Proteomes" id="UP000070700"/>
    </source>
</evidence>
<dbReference type="InterPro" id="IPR036396">
    <property type="entry name" value="Cyt_P450_sf"/>
</dbReference>
<keyword evidence="9" id="KW-0812">Transmembrane</keyword>
<keyword evidence="5 7" id="KW-0408">Iron</keyword>
<dbReference type="GO" id="GO:0020037">
    <property type="term" value="F:heme binding"/>
    <property type="evidence" value="ECO:0007669"/>
    <property type="project" value="InterPro"/>
</dbReference>
<dbReference type="PRINTS" id="PR00465">
    <property type="entry name" value="EP450IV"/>
</dbReference>
<dbReference type="SUPFAM" id="SSF48264">
    <property type="entry name" value="Cytochrome P450"/>
    <property type="match status" value="1"/>
</dbReference>
<dbReference type="InterPro" id="IPR050121">
    <property type="entry name" value="Cytochrome_P450_monoxygenase"/>
</dbReference>
<dbReference type="GO" id="GO:0005506">
    <property type="term" value="F:iron ion binding"/>
    <property type="evidence" value="ECO:0007669"/>
    <property type="project" value="InterPro"/>
</dbReference>
<keyword evidence="11" id="KW-1185">Reference proteome</keyword>
<organism evidence="10 11">
    <name type="scientific">Mollisia scopiformis</name>
    <name type="common">Conifer needle endophyte fungus</name>
    <name type="synonym">Phialocephala scopiformis</name>
    <dbReference type="NCBI Taxonomy" id="149040"/>
    <lineage>
        <taxon>Eukaryota</taxon>
        <taxon>Fungi</taxon>
        <taxon>Dikarya</taxon>
        <taxon>Ascomycota</taxon>
        <taxon>Pezizomycotina</taxon>
        <taxon>Leotiomycetes</taxon>
        <taxon>Helotiales</taxon>
        <taxon>Mollisiaceae</taxon>
        <taxon>Mollisia</taxon>
    </lineage>
</organism>
<evidence type="ECO:0000256" key="7">
    <source>
        <dbReference type="PIRSR" id="PIRSR602403-1"/>
    </source>
</evidence>
<dbReference type="InterPro" id="IPR017972">
    <property type="entry name" value="Cyt_P450_CS"/>
</dbReference>
<dbReference type="AlphaFoldDB" id="A0A194XT49"/>
<feature type="transmembrane region" description="Helical" evidence="9">
    <location>
        <begin position="12"/>
        <end position="35"/>
    </location>
</feature>
<evidence type="ECO:0000256" key="9">
    <source>
        <dbReference type="SAM" id="Phobius"/>
    </source>
</evidence>
<dbReference type="PANTHER" id="PTHR24305">
    <property type="entry name" value="CYTOCHROME P450"/>
    <property type="match status" value="1"/>
</dbReference>
<keyword evidence="3 7" id="KW-0479">Metal-binding</keyword>
<keyword evidence="6 8" id="KW-0503">Monooxygenase</keyword>
<evidence type="ECO:0000256" key="3">
    <source>
        <dbReference type="ARBA" id="ARBA00022723"/>
    </source>
</evidence>
<dbReference type="Pfam" id="PF00067">
    <property type="entry name" value="p450"/>
    <property type="match status" value="1"/>
</dbReference>
<protein>
    <submittedName>
        <fullName evidence="10">Cytochrome P450</fullName>
    </submittedName>
</protein>
<evidence type="ECO:0000256" key="6">
    <source>
        <dbReference type="ARBA" id="ARBA00023033"/>
    </source>
</evidence>
<dbReference type="PROSITE" id="PS00086">
    <property type="entry name" value="CYTOCHROME_P450"/>
    <property type="match status" value="1"/>
</dbReference>
<dbReference type="OrthoDB" id="3945418at2759"/>
<dbReference type="EMBL" id="KQ947405">
    <property type="protein sequence ID" value="KUJ23224.1"/>
    <property type="molecule type" value="Genomic_DNA"/>
</dbReference>
<dbReference type="GeneID" id="28831065"/>
<accession>A0A194XT49</accession>
<evidence type="ECO:0000256" key="5">
    <source>
        <dbReference type="ARBA" id="ARBA00023004"/>
    </source>
</evidence>